<dbReference type="Pfam" id="PF16745">
    <property type="entry name" value="RsgA_N"/>
    <property type="match status" value="1"/>
</dbReference>
<dbReference type="STRING" id="1329250.WOSG25_041030"/>
<dbReference type="InterPro" id="IPR004881">
    <property type="entry name" value="Ribosome_biogen_GTPase_RsgA"/>
</dbReference>
<dbReference type="InterPro" id="IPR012340">
    <property type="entry name" value="NA-bd_OB-fold"/>
</dbReference>
<dbReference type="InterPro" id="IPR030378">
    <property type="entry name" value="G_CP_dom"/>
</dbReference>
<feature type="binding site" evidence="10">
    <location>
        <begin position="170"/>
        <end position="178"/>
    </location>
    <ligand>
        <name>GTP</name>
        <dbReference type="ChEBI" id="CHEBI:37565"/>
    </ligand>
</feature>
<dbReference type="GO" id="GO:0042274">
    <property type="term" value="P:ribosomal small subunit biogenesis"/>
    <property type="evidence" value="ECO:0007669"/>
    <property type="project" value="UniProtKB-UniRule"/>
</dbReference>
<dbReference type="PROSITE" id="PS51721">
    <property type="entry name" value="G_CP"/>
    <property type="match status" value="1"/>
</dbReference>
<evidence type="ECO:0000259" key="12">
    <source>
        <dbReference type="PROSITE" id="PS51721"/>
    </source>
</evidence>
<comment type="subcellular location">
    <subcellularLocation>
        <location evidence="10">Cytoplasm</location>
    </subcellularLocation>
</comment>
<evidence type="ECO:0000256" key="9">
    <source>
        <dbReference type="ARBA" id="ARBA00023134"/>
    </source>
</evidence>
<feature type="domain" description="CP-type G" evidence="12">
    <location>
        <begin position="66"/>
        <end position="227"/>
    </location>
</feature>
<feature type="binding site" evidence="10">
    <location>
        <begin position="115"/>
        <end position="118"/>
    </location>
    <ligand>
        <name>GTP</name>
        <dbReference type="ChEBI" id="CHEBI:37565"/>
    </ligand>
</feature>
<evidence type="ECO:0000256" key="3">
    <source>
        <dbReference type="ARBA" id="ARBA00022723"/>
    </source>
</evidence>
<dbReference type="AlphaFoldDB" id="A0A069CTU4"/>
<dbReference type="OrthoDB" id="9809485at2"/>
<name>A0A069CTU4_WEIOS</name>
<dbReference type="CDD" id="cd01854">
    <property type="entry name" value="YjeQ_EngC"/>
    <property type="match status" value="1"/>
</dbReference>
<comment type="subunit">
    <text evidence="10">Monomer. Associates with 30S ribosomal subunit, binds 16S rRNA.</text>
</comment>
<comment type="cofactor">
    <cofactor evidence="10">
        <name>Zn(2+)</name>
        <dbReference type="ChEBI" id="CHEBI:29105"/>
    </cofactor>
    <text evidence="10">Binds 1 zinc ion per subunit.</text>
</comment>
<dbReference type="SUPFAM" id="SSF50249">
    <property type="entry name" value="Nucleic acid-binding proteins"/>
    <property type="match status" value="1"/>
</dbReference>
<dbReference type="InterPro" id="IPR031944">
    <property type="entry name" value="RsgA_N"/>
</dbReference>
<dbReference type="PROSITE" id="PS50936">
    <property type="entry name" value="ENGC_GTPASE"/>
    <property type="match status" value="1"/>
</dbReference>
<dbReference type="NCBIfam" id="TIGR00157">
    <property type="entry name" value="ribosome small subunit-dependent GTPase A"/>
    <property type="match status" value="1"/>
</dbReference>
<dbReference type="eggNOG" id="COG1162">
    <property type="taxonomic scope" value="Bacteria"/>
</dbReference>
<evidence type="ECO:0000256" key="1">
    <source>
        <dbReference type="ARBA" id="ARBA00022490"/>
    </source>
</evidence>
<keyword evidence="9 10" id="KW-0342">GTP-binding</keyword>
<dbReference type="CDD" id="cd04466">
    <property type="entry name" value="S1_YloQ_GTPase"/>
    <property type="match status" value="1"/>
</dbReference>
<evidence type="ECO:0000313" key="13">
    <source>
        <dbReference type="EMBL" id="GAK30663.1"/>
    </source>
</evidence>
<dbReference type="GO" id="GO:0005737">
    <property type="term" value="C:cytoplasm"/>
    <property type="evidence" value="ECO:0007669"/>
    <property type="project" value="UniProtKB-SubCell"/>
</dbReference>
<keyword evidence="14" id="KW-1185">Reference proteome</keyword>
<evidence type="ECO:0000256" key="4">
    <source>
        <dbReference type="ARBA" id="ARBA00022730"/>
    </source>
</evidence>
<proteinExistence type="inferred from homology"/>
<comment type="function">
    <text evidence="10">One of several proteins that assist in the late maturation steps of the functional core of the 30S ribosomal subunit. Helps release RbfA from mature subunits. May play a role in the assembly of ribosomal proteins into the subunit. Circularly permuted GTPase that catalyzes slow GTP hydrolysis, GTPase activity is stimulated by the 30S ribosomal subunit.</text>
</comment>
<dbReference type="GO" id="GO:0019843">
    <property type="term" value="F:rRNA binding"/>
    <property type="evidence" value="ECO:0007669"/>
    <property type="project" value="UniProtKB-KW"/>
</dbReference>
<sequence>MAEYHGQIHLALAGFYDVLADNGIMYRTRARGNFRKRDVKPLVGDWVTFSAETQKEGYILALDERENALVRPPVANVDQAFVVTAVRMPDWSSNLLDRQLVALDEKGIEPVIYFTKTDLLNDAEMDYMKTVATGYQAAGFQVILPATAFDIASLEAVKGLLQDKLSVVMGQTGAGKSTLLNHLLPDLDLATGEVSKALSRGKHTTRQVGLVSMFGGLVADTPGFSSFEVFDMPANELTQHFREFNRLAGQCRFRGCVHLNEPGCAVKAALEAGEIMPSRYENYKLFYDLIEGRRPVYNKHDKKH</sequence>
<dbReference type="PANTHER" id="PTHR32120">
    <property type="entry name" value="SMALL RIBOSOMAL SUBUNIT BIOGENESIS GTPASE RSGA"/>
    <property type="match status" value="1"/>
</dbReference>
<dbReference type="Gene3D" id="3.40.50.300">
    <property type="entry name" value="P-loop containing nucleotide triphosphate hydrolases"/>
    <property type="match status" value="1"/>
</dbReference>
<evidence type="ECO:0000256" key="6">
    <source>
        <dbReference type="ARBA" id="ARBA00022801"/>
    </source>
</evidence>
<evidence type="ECO:0000256" key="8">
    <source>
        <dbReference type="ARBA" id="ARBA00022884"/>
    </source>
</evidence>
<dbReference type="GO" id="GO:0046872">
    <property type="term" value="F:metal ion binding"/>
    <property type="evidence" value="ECO:0007669"/>
    <property type="project" value="UniProtKB-KW"/>
</dbReference>
<dbReference type="InterPro" id="IPR027417">
    <property type="entry name" value="P-loop_NTPase"/>
</dbReference>
<dbReference type="EC" id="3.6.1.-" evidence="10"/>
<organism evidence="13 14">
    <name type="scientific">Weissella oryzae (strain DSM 25784 / JCM 18191 / LMG 30913 / SG25)</name>
    <dbReference type="NCBI Taxonomy" id="1329250"/>
    <lineage>
        <taxon>Bacteria</taxon>
        <taxon>Bacillati</taxon>
        <taxon>Bacillota</taxon>
        <taxon>Bacilli</taxon>
        <taxon>Lactobacillales</taxon>
        <taxon>Lactobacillaceae</taxon>
        <taxon>Weissella</taxon>
    </lineage>
</organism>
<dbReference type="PANTHER" id="PTHR32120:SF11">
    <property type="entry name" value="SMALL RIBOSOMAL SUBUNIT BIOGENESIS GTPASE RSGA 1, MITOCHONDRIAL-RELATED"/>
    <property type="match status" value="1"/>
</dbReference>
<evidence type="ECO:0000256" key="7">
    <source>
        <dbReference type="ARBA" id="ARBA00022833"/>
    </source>
</evidence>
<feature type="binding site" evidence="10">
    <location>
        <position position="256"/>
    </location>
    <ligand>
        <name>Zn(2+)</name>
        <dbReference type="ChEBI" id="CHEBI:29105"/>
    </ligand>
</feature>
<dbReference type="Gene3D" id="1.10.40.50">
    <property type="entry name" value="Probable gtpase engc, domain 3"/>
    <property type="match status" value="1"/>
</dbReference>
<dbReference type="SUPFAM" id="SSF52540">
    <property type="entry name" value="P-loop containing nucleoside triphosphate hydrolases"/>
    <property type="match status" value="1"/>
</dbReference>
<evidence type="ECO:0000259" key="11">
    <source>
        <dbReference type="PROSITE" id="PS50936"/>
    </source>
</evidence>
<evidence type="ECO:0000256" key="10">
    <source>
        <dbReference type="HAMAP-Rule" id="MF_01820"/>
    </source>
</evidence>
<dbReference type="GO" id="GO:0005525">
    <property type="term" value="F:GTP binding"/>
    <property type="evidence" value="ECO:0007669"/>
    <property type="project" value="UniProtKB-UniRule"/>
</dbReference>
<dbReference type="GO" id="GO:0003924">
    <property type="term" value="F:GTPase activity"/>
    <property type="evidence" value="ECO:0007669"/>
    <property type="project" value="UniProtKB-UniRule"/>
</dbReference>
<keyword evidence="4 10" id="KW-0699">rRNA-binding</keyword>
<dbReference type="Pfam" id="PF03193">
    <property type="entry name" value="RsgA_GTPase"/>
    <property type="match status" value="1"/>
</dbReference>
<feature type="domain" description="EngC GTPase" evidence="11">
    <location>
        <begin position="75"/>
        <end position="225"/>
    </location>
</feature>
<dbReference type="Proteomes" id="UP000030643">
    <property type="component" value="Unassembled WGS sequence"/>
</dbReference>
<reference evidence="14" key="1">
    <citation type="journal article" date="2014" name="Genome Announc.">
        <title>Draft genome sequence of Weissella oryzae SG25T, isolated from fermented rice grains.</title>
        <authorList>
            <person name="Tanizawa Y."/>
            <person name="Fujisawa T."/>
            <person name="Mochizuki T."/>
            <person name="Kaminuma E."/>
            <person name="Suzuki Y."/>
            <person name="Nakamura Y."/>
            <person name="Tohno M."/>
        </authorList>
    </citation>
    <scope>NUCLEOTIDE SEQUENCE [LARGE SCALE GENOMIC DNA]</scope>
    <source>
        <strain evidence="14">DSM 25784 / JCM 18191 / LMG 30913 / SG25</strain>
    </source>
</reference>
<keyword evidence="1 10" id="KW-0963">Cytoplasm</keyword>
<evidence type="ECO:0000313" key="14">
    <source>
        <dbReference type="Proteomes" id="UP000030643"/>
    </source>
</evidence>
<keyword evidence="5 10" id="KW-0547">Nucleotide-binding</keyword>
<protein>
    <recommendedName>
        <fullName evidence="10">Small ribosomal subunit biogenesis GTPase RsgA</fullName>
        <ecNumber evidence="10">3.6.1.-</ecNumber>
    </recommendedName>
</protein>
<accession>A0A069CTU4</accession>
<dbReference type="InterPro" id="IPR010914">
    <property type="entry name" value="RsgA_GTPase_dom"/>
</dbReference>
<keyword evidence="2 10" id="KW-0690">Ribosome biogenesis</keyword>
<dbReference type="HAMAP" id="MF_01820">
    <property type="entry name" value="GTPase_RsgA"/>
    <property type="match status" value="1"/>
</dbReference>
<evidence type="ECO:0000256" key="5">
    <source>
        <dbReference type="ARBA" id="ARBA00022741"/>
    </source>
</evidence>
<keyword evidence="6 10" id="KW-0378">Hydrolase</keyword>
<comment type="similarity">
    <text evidence="10">Belongs to the TRAFAC class YlqF/YawG GTPase family. RsgA subfamily.</text>
</comment>
<feature type="binding site" evidence="10">
    <location>
        <position position="251"/>
    </location>
    <ligand>
        <name>Zn(2+)</name>
        <dbReference type="ChEBI" id="CHEBI:29105"/>
    </ligand>
</feature>
<dbReference type="EMBL" id="DF820487">
    <property type="protein sequence ID" value="GAK30663.1"/>
    <property type="molecule type" value="Genomic_DNA"/>
</dbReference>
<feature type="binding site" evidence="10">
    <location>
        <position position="264"/>
    </location>
    <ligand>
        <name>Zn(2+)</name>
        <dbReference type="ChEBI" id="CHEBI:29105"/>
    </ligand>
</feature>
<keyword evidence="8 10" id="KW-0694">RNA-binding</keyword>
<gene>
    <name evidence="10" type="primary">rsgA</name>
    <name evidence="13" type="ORF">WOSG25_041030</name>
</gene>
<evidence type="ECO:0000256" key="2">
    <source>
        <dbReference type="ARBA" id="ARBA00022517"/>
    </source>
</evidence>
<feature type="binding site" evidence="10">
    <location>
        <position position="258"/>
    </location>
    <ligand>
        <name>Zn(2+)</name>
        <dbReference type="ChEBI" id="CHEBI:29105"/>
    </ligand>
</feature>
<keyword evidence="3 10" id="KW-0479">Metal-binding</keyword>
<dbReference type="RefSeq" id="WP_027698755.1">
    <property type="nucleotide sequence ID" value="NZ_DF820487.1"/>
</dbReference>
<keyword evidence="7 10" id="KW-0862">Zinc</keyword>
<dbReference type="Gene3D" id="2.40.50.140">
    <property type="entry name" value="Nucleic acid-binding proteins"/>
    <property type="match status" value="1"/>
</dbReference>